<dbReference type="PRINTS" id="PR00385">
    <property type="entry name" value="P450"/>
</dbReference>
<evidence type="ECO:0000313" key="14">
    <source>
        <dbReference type="Proteomes" id="UP000631114"/>
    </source>
</evidence>
<dbReference type="EMBL" id="JADFTS010000005">
    <property type="protein sequence ID" value="KAF9604138.1"/>
    <property type="molecule type" value="Genomic_DNA"/>
</dbReference>
<dbReference type="InterPro" id="IPR050651">
    <property type="entry name" value="Plant_Cytochrome_P450_Monoox"/>
</dbReference>
<protein>
    <recommendedName>
        <fullName evidence="15">Cytochrome P450</fullName>
    </recommendedName>
</protein>
<comment type="caution">
    <text evidence="13">The sequence shown here is derived from an EMBL/GenBank/DDBJ whole genome shotgun (WGS) entry which is preliminary data.</text>
</comment>
<keyword evidence="4 12" id="KW-0812">Transmembrane</keyword>
<evidence type="ECO:0000256" key="2">
    <source>
        <dbReference type="ARBA" id="ARBA00004370"/>
    </source>
</evidence>
<dbReference type="InterPro" id="IPR002401">
    <property type="entry name" value="Cyt_P450_E_grp-I"/>
</dbReference>
<dbReference type="AlphaFoldDB" id="A0A835HVN9"/>
<dbReference type="GO" id="GO:0016705">
    <property type="term" value="F:oxidoreductase activity, acting on paired donors, with incorporation or reduction of molecular oxygen"/>
    <property type="evidence" value="ECO:0007669"/>
    <property type="project" value="InterPro"/>
</dbReference>
<keyword evidence="5 10" id="KW-0479">Metal-binding</keyword>
<evidence type="ECO:0000256" key="3">
    <source>
        <dbReference type="ARBA" id="ARBA00022617"/>
    </source>
</evidence>
<dbReference type="SUPFAM" id="SSF48264">
    <property type="entry name" value="Cytochrome P450"/>
    <property type="match status" value="1"/>
</dbReference>
<dbReference type="PROSITE" id="PS00086">
    <property type="entry name" value="CYTOCHROME_P450"/>
    <property type="match status" value="1"/>
</dbReference>
<evidence type="ECO:0000256" key="7">
    <source>
        <dbReference type="ARBA" id="ARBA00023002"/>
    </source>
</evidence>
<dbReference type="GO" id="GO:0004497">
    <property type="term" value="F:monooxygenase activity"/>
    <property type="evidence" value="ECO:0007669"/>
    <property type="project" value="UniProtKB-KW"/>
</dbReference>
<name>A0A835HVN9_9MAGN</name>
<dbReference type="GO" id="GO:0020037">
    <property type="term" value="F:heme binding"/>
    <property type="evidence" value="ECO:0007669"/>
    <property type="project" value="InterPro"/>
</dbReference>
<dbReference type="InterPro" id="IPR001128">
    <property type="entry name" value="Cyt_P450"/>
</dbReference>
<dbReference type="InterPro" id="IPR036396">
    <property type="entry name" value="Cyt_P450_sf"/>
</dbReference>
<feature type="binding site" description="axial binding residue" evidence="10">
    <location>
        <position position="477"/>
    </location>
    <ligand>
        <name>heme</name>
        <dbReference type="ChEBI" id="CHEBI:30413"/>
    </ligand>
    <ligandPart>
        <name>Fe</name>
        <dbReference type="ChEBI" id="CHEBI:18248"/>
    </ligandPart>
</feature>
<dbReference type="Pfam" id="PF00067">
    <property type="entry name" value="p450"/>
    <property type="match status" value="1"/>
</dbReference>
<evidence type="ECO:0000313" key="13">
    <source>
        <dbReference type="EMBL" id="KAF9604138.1"/>
    </source>
</evidence>
<dbReference type="Proteomes" id="UP000631114">
    <property type="component" value="Unassembled WGS sequence"/>
</dbReference>
<evidence type="ECO:0000256" key="1">
    <source>
        <dbReference type="ARBA" id="ARBA00001971"/>
    </source>
</evidence>
<evidence type="ECO:0008006" key="15">
    <source>
        <dbReference type="Google" id="ProtNLM"/>
    </source>
</evidence>
<evidence type="ECO:0000256" key="4">
    <source>
        <dbReference type="ARBA" id="ARBA00022692"/>
    </source>
</evidence>
<keyword evidence="6 12" id="KW-1133">Transmembrane helix</keyword>
<dbReference type="PANTHER" id="PTHR47947:SF26">
    <property type="entry name" value="CYTOCHROME P450"/>
    <property type="match status" value="1"/>
</dbReference>
<dbReference type="InterPro" id="IPR017972">
    <property type="entry name" value="Cyt_P450_CS"/>
</dbReference>
<evidence type="ECO:0000256" key="5">
    <source>
        <dbReference type="ARBA" id="ARBA00022723"/>
    </source>
</evidence>
<dbReference type="FunFam" id="1.10.630.10:FF:000026">
    <property type="entry name" value="Cytochrome P450 82C4"/>
    <property type="match status" value="1"/>
</dbReference>
<sequence length="539" mass="60757">MPNSHNLKVTNMDFTMLIQWLLTSLATLVAFVLIWYSATSSSTRKINKTAPVAAGALPIVGHLHMLMGRELPHQLLSNMADKYGPAFMMKYGSQPALVVSSLKLAKECFVHNDRAVFKRPRSKALKNLTYDQASFGFAPYGPLWVEMRKVAKTNLLSNQRLQMQRHVRASEVDAFIKELYDLWSSNSNNNKGAPLLVEMNKWFEELALNVVTRMVSGKRHIGSKARRSEDSESMHYKKVVVDATLLTAKLVVSDFFPSLGLVDYLQGDESSIKGTSKELDAILATWVEEHRHKKVSGSEDDEQDFIDLTLSMIDQTQHQGADVDTFIKSMCVGMIFGGSDSTSVALTWALSILMNNRPVLRKAREEIDRQVGTDRKVNDLDVLKLDHLKAIIKESMRICLVGPLLERVTVEDCEIGGYHLKTGSRVIVNIWKMQHDPNLWPDPFEFRPERFLTTNANVELRGQHYELLPFGAGSRICPGITFALELIQLTLARLIHGFELGTPMDADVDMTETSSVTNYRATPLEILLTPRLDPKLYDY</sequence>
<evidence type="ECO:0000256" key="11">
    <source>
        <dbReference type="RuleBase" id="RU000461"/>
    </source>
</evidence>
<evidence type="ECO:0000256" key="12">
    <source>
        <dbReference type="SAM" id="Phobius"/>
    </source>
</evidence>
<proteinExistence type="inferred from homology"/>
<evidence type="ECO:0000256" key="8">
    <source>
        <dbReference type="ARBA" id="ARBA00023004"/>
    </source>
</evidence>
<dbReference type="GO" id="GO:0016020">
    <property type="term" value="C:membrane"/>
    <property type="evidence" value="ECO:0007669"/>
    <property type="project" value="UniProtKB-SubCell"/>
</dbReference>
<dbReference type="OrthoDB" id="2789670at2759"/>
<comment type="similarity">
    <text evidence="11">Belongs to the cytochrome P450 family.</text>
</comment>
<keyword evidence="9 12" id="KW-0472">Membrane</keyword>
<accession>A0A835HVN9</accession>
<evidence type="ECO:0000256" key="10">
    <source>
        <dbReference type="PIRSR" id="PIRSR602401-1"/>
    </source>
</evidence>
<gene>
    <name evidence="13" type="ORF">IFM89_002813</name>
</gene>
<dbReference type="PRINTS" id="PR00463">
    <property type="entry name" value="EP450I"/>
</dbReference>
<reference evidence="13 14" key="1">
    <citation type="submission" date="2020-10" db="EMBL/GenBank/DDBJ databases">
        <title>The Coptis chinensis genome and diversification of protoberbering-type alkaloids.</title>
        <authorList>
            <person name="Wang B."/>
            <person name="Shu S."/>
            <person name="Song C."/>
            <person name="Liu Y."/>
        </authorList>
    </citation>
    <scope>NUCLEOTIDE SEQUENCE [LARGE SCALE GENOMIC DNA]</scope>
    <source>
        <strain evidence="13">HL-2020</strain>
        <tissue evidence="13">Leaf</tissue>
    </source>
</reference>
<dbReference type="GO" id="GO:0005506">
    <property type="term" value="F:iron ion binding"/>
    <property type="evidence" value="ECO:0007669"/>
    <property type="project" value="InterPro"/>
</dbReference>
<comment type="cofactor">
    <cofactor evidence="1 10">
        <name>heme</name>
        <dbReference type="ChEBI" id="CHEBI:30413"/>
    </cofactor>
</comment>
<keyword evidence="7 11" id="KW-0560">Oxidoreductase</keyword>
<evidence type="ECO:0000256" key="9">
    <source>
        <dbReference type="ARBA" id="ARBA00023136"/>
    </source>
</evidence>
<dbReference type="GO" id="GO:0044550">
    <property type="term" value="P:secondary metabolite biosynthetic process"/>
    <property type="evidence" value="ECO:0007669"/>
    <property type="project" value="UniProtKB-ARBA"/>
</dbReference>
<keyword evidence="3 10" id="KW-0349">Heme</keyword>
<evidence type="ECO:0000256" key="6">
    <source>
        <dbReference type="ARBA" id="ARBA00022989"/>
    </source>
</evidence>
<dbReference type="Gene3D" id="1.10.630.10">
    <property type="entry name" value="Cytochrome P450"/>
    <property type="match status" value="1"/>
</dbReference>
<comment type="subcellular location">
    <subcellularLocation>
        <location evidence="2">Membrane</location>
    </subcellularLocation>
</comment>
<keyword evidence="8 10" id="KW-0408">Iron</keyword>
<keyword evidence="11" id="KW-0503">Monooxygenase</keyword>
<feature type="transmembrane region" description="Helical" evidence="12">
    <location>
        <begin position="50"/>
        <end position="67"/>
    </location>
</feature>
<dbReference type="PANTHER" id="PTHR47947">
    <property type="entry name" value="CYTOCHROME P450 82C3-RELATED"/>
    <property type="match status" value="1"/>
</dbReference>
<keyword evidence="14" id="KW-1185">Reference proteome</keyword>
<feature type="transmembrane region" description="Helical" evidence="12">
    <location>
        <begin position="20"/>
        <end position="38"/>
    </location>
</feature>
<organism evidence="13 14">
    <name type="scientific">Coptis chinensis</name>
    <dbReference type="NCBI Taxonomy" id="261450"/>
    <lineage>
        <taxon>Eukaryota</taxon>
        <taxon>Viridiplantae</taxon>
        <taxon>Streptophyta</taxon>
        <taxon>Embryophyta</taxon>
        <taxon>Tracheophyta</taxon>
        <taxon>Spermatophyta</taxon>
        <taxon>Magnoliopsida</taxon>
        <taxon>Ranunculales</taxon>
        <taxon>Ranunculaceae</taxon>
        <taxon>Coptidoideae</taxon>
        <taxon>Coptis</taxon>
    </lineage>
</organism>